<accession>H3AGD7</accession>
<evidence type="ECO:0000256" key="2">
    <source>
        <dbReference type="ARBA" id="ARBA00005949"/>
    </source>
</evidence>
<dbReference type="Bgee" id="ENSLACG00000007696">
    <property type="expression patterns" value="Expressed in pectoral fin and 3 other cell types or tissues"/>
</dbReference>
<dbReference type="Gene3D" id="1.25.40.20">
    <property type="entry name" value="Ankyrin repeat-containing domain"/>
    <property type="match status" value="1"/>
</dbReference>
<dbReference type="UniPathway" id="UPA00143"/>
<dbReference type="Pfam" id="PF07525">
    <property type="entry name" value="SOCS_box"/>
    <property type="match status" value="1"/>
</dbReference>
<evidence type="ECO:0000256" key="3">
    <source>
        <dbReference type="ARBA" id="ARBA00022737"/>
    </source>
</evidence>
<reference evidence="9" key="1">
    <citation type="submission" date="2011-08" db="EMBL/GenBank/DDBJ databases">
        <title>The draft genome of Latimeria chalumnae.</title>
        <authorList>
            <person name="Di Palma F."/>
            <person name="Alfoldi J."/>
            <person name="Johnson J."/>
            <person name="Berlin A."/>
            <person name="Gnerre S."/>
            <person name="Jaffe D."/>
            <person name="MacCallum I."/>
            <person name="Young S."/>
            <person name="Walker B.J."/>
            <person name="Lander E."/>
            <person name="Lindblad-Toh K."/>
        </authorList>
    </citation>
    <scope>NUCLEOTIDE SEQUENCE [LARGE SCALE GENOMIC DNA]</scope>
    <source>
        <strain evidence="9">Wild caught</strain>
    </source>
</reference>
<evidence type="ECO:0000259" key="7">
    <source>
        <dbReference type="PROSITE" id="PS50225"/>
    </source>
</evidence>
<reference evidence="8" key="2">
    <citation type="submission" date="2025-08" db="UniProtKB">
        <authorList>
            <consortium name="Ensembl"/>
        </authorList>
    </citation>
    <scope>IDENTIFICATION</scope>
</reference>
<evidence type="ECO:0000313" key="9">
    <source>
        <dbReference type="Proteomes" id="UP000008672"/>
    </source>
</evidence>
<sequence length="290" mass="31284">SEDKSAGRSQAAGASSYGDYITNSLMSDSISDWSPVHDAAIHGRLLTLRRLISQGTSVNLLTADQVSPLHEACLGGHAACAKLLVENGAKVNRVAVDWNTPLFNACRSGSAACVNLLLQHGARPQTEYELASPIHEAAKGGHTECVQSLASHGADIDLNIKHLGTPLYVACANQRLECVKKLLESGVNINIGKVLDSPLHAAAKNSNLDVVHLLLDYGADVQCRNSEGQRPVDLAPPTSTVAKVLLEREGVPSLMQLCRVYIRKHLGRKRLHEVSGMQIPDDLKHFLLYR</sequence>
<evidence type="ECO:0000256" key="4">
    <source>
        <dbReference type="ARBA" id="ARBA00022786"/>
    </source>
</evidence>
<evidence type="ECO:0000313" key="8">
    <source>
        <dbReference type="Ensembl" id="ENSLACP00000008708.1"/>
    </source>
</evidence>
<feature type="repeat" description="ANK" evidence="6">
    <location>
        <begin position="162"/>
        <end position="194"/>
    </location>
</feature>
<dbReference type="SUPFAM" id="SSF158235">
    <property type="entry name" value="SOCS box-like"/>
    <property type="match status" value="1"/>
</dbReference>
<keyword evidence="5 6" id="KW-0040">ANK repeat</keyword>
<proteinExistence type="inferred from homology"/>
<dbReference type="Gene3D" id="1.10.750.20">
    <property type="entry name" value="SOCS box"/>
    <property type="match status" value="1"/>
</dbReference>
<dbReference type="InterPro" id="IPR051573">
    <property type="entry name" value="Ankyrin-SOCS_box_domain"/>
</dbReference>
<dbReference type="eggNOG" id="KOG0504">
    <property type="taxonomic scope" value="Eukaryota"/>
</dbReference>
<keyword evidence="3" id="KW-0677">Repeat</keyword>
<keyword evidence="4" id="KW-0833">Ubl conjugation pathway</keyword>
<reference evidence="8" key="3">
    <citation type="submission" date="2025-09" db="UniProtKB">
        <authorList>
            <consortium name="Ensembl"/>
        </authorList>
    </citation>
    <scope>IDENTIFICATION</scope>
</reference>
<dbReference type="FunFam" id="1.25.40.20:FF:000016">
    <property type="entry name" value="Ankyrin repeat and SOCS box containing 5"/>
    <property type="match status" value="1"/>
</dbReference>
<dbReference type="GO" id="GO:0045732">
    <property type="term" value="P:positive regulation of protein catabolic process"/>
    <property type="evidence" value="ECO:0007669"/>
    <property type="project" value="TreeGrafter"/>
</dbReference>
<name>H3AGD7_LATCH</name>
<keyword evidence="9" id="KW-1185">Reference proteome</keyword>
<dbReference type="PANTHER" id="PTHR24136">
    <property type="entry name" value="SOWAH (DROSOPHILA) HOMOLOG"/>
    <property type="match status" value="1"/>
</dbReference>
<dbReference type="STRING" id="7897.ENSLACP00000008708"/>
<comment type="pathway">
    <text evidence="1">Protein modification; protein ubiquitination.</text>
</comment>
<dbReference type="PANTHER" id="PTHR24136:SF17">
    <property type="entry name" value="ANKYRIN REPEAT AND SOCS BOX PROTEIN 9"/>
    <property type="match status" value="1"/>
</dbReference>
<dbReference type="InterPro" id="IPR036036">
    <property type="entry name" value="SOCS_box-like_dom_sf"/>
</dbReference>
<comment type="similarity">
    <text evidence="2">Belongs to the ankyrin SOCS box (ASB) family.</text>
</comment>
<organism evidence="8 9">
    <name type="scientific">Latimeria chalumnae</name>
    <name type="common">Coelacanth</name>
    <dbReference type="NCBI Taxonomy" id="7897"/>
    <lineage>
        <taxon>Eukaryota</taxon>
        <taxon>Metazoa</taxon>
        <taxon>Chordata</taxon>
        <taxon>Craniata</taxon>
        <taxon>Vertebrata</taxon>
        <taxon>Euteleostomi</taxon>
        <taxon>Coelacanthiformes</taxon>
        <taxon>Coelacanthidae</taxon>
        <taxon>Latimeria</taxon>
    </lineage>
</organism>
<dbReference type="InterPro" id="IPR001496">
    <property type="entry name" value="SOCS_box"/>
</dbReference>
<feature type="repeat" description="ANK" evidence="6">
    <location>
        <begin position="129"/>
        <end position="161"/>
    </location>
</feature>
<dbReference type="FunFam" id="1.10.750.20:FF:000001">
    <property type="entry name" value="Ankyrin repeat and SOCS box containing 1"/>
    <property type="match status" value="1"/>
</dbReference>
<dbReference type="GO" id="GO:0035556">
    <property type="term" value="P:intracellular signal transduction"/>
    <property type="evidence" value="ECO:0007669"/>
    <property type="project" value="InterPro"/>
</dbReference>
<dbReference type="PROSITE" id="PS50225">
    <property type="entry name" value="SOCS"/>
    <property type="match status" value="1"/>
</dbReference>
<dbReference type="EMBL" id="AFYH01207437">
    <property type="status" value="NOT_ANNOTATED_CDS"/>
    <property type="molecule type" value="Genomic_DNA"/>
</dbReference>
<feature type="repeat" description="ANK" evidence="6">
    <location>
        <begin position="97"/>
        <end position="129"/>
    </location>
</feature>
<dbReference type="GeneTree" id="ENSGT00940000157160"/>
<gene>
    <name evidence="8" type="primary">ASB9</name>
</gene>
<dbReference type="Ensembl" id="ENSLACT00000008776.1">
    <property type="protein sequence ID" value="ENSLACP00000008708.1"/>
    <property type="gene ID" value="ENSLACG00000007696.1"/>
</dbReference>
<dbReference type="InterPro" id="IPR036770">
    <property type="entry name" value="Ankyrin_rpt-contain_sf"/>
</dbReference>
<evidence type="ECO:0000256" key="5">
    <source>
        <dbReference type="ARBA" id="ARBA00023043"/>
    </source>
</evidence>
<evidence type="ECO:0000256" key="1">
    <source>
        <dbReference type="ARBA" id="ARBA00004906"/>
    </source>
</evidence>
<dbReference type="SMART" id="SM00969">
    <property type="entry name" value="SOCS_box"/>
    <property type="match status" value="1"/>
</dbReference>
<protein>
    <submittedName>
        <fullName evidence="8">Ankyrin repeat and SOCS box containing 9</fullName>
    </submittedName>
</protein>
<dbReference type="InterPro" id="IPR002110">
    <property type="entry name" value="Ankyrin_rpt"/>
</dbReference>
<feature type="repeat" description="ANK" evidence="6">
    <location>
        <begin position="194"/>
        <end position="226"/>
    </location>
</feature>
<dbReference type="SMART" id="SM00248">
    <property type="entry name" value="ANK"/>
    <property type="match status" value="6"/>
</dbReference>
<dbReference type="Pfam" id="PF12796">
    <property type="entry name" value="Ank_2"/>
    <property type="match status" value="2"/>
</dbReference>
<dbReference type="Proteomes" id="UP000008672">
    <property type="component" value="Unassembled WGS sequence"/>
</dbReference>
<feature type="domain" description="SOCS box" evidence="7">
    <location>
        <begin position="246"/>
        <end position="290"/>
    </location>
</feature>
<dbReference type="CDD" id="cd03716">
    <property type="entry name" value="SOCS_ASB_like"/>
    <property type="match status" value="1"/>
</dbReference>
<dbReference type="HOGENOM" id="CLU_000134_4_0_1"/>
<dbReference type="SUPFAM" id="SSF48403">
    <property type="entry name" value="Ankyrin repeat"/>
    <property type="match status" value="1"/>
</dbReference>
<dbReference type="Pfam" id="PF00023">
    <property type="entry name" value="Ank"/>
    <property type="match status" value="1"/>
</dbReference>
<dbReference type="PROSITE" id="PS50297">
    <property type="entry name" value="ANK_REP_REGION"/>
    <property type="match status" value="4"/>
</dbReference>
<dbReference type="PROSITE" id="PS50088">
    <property type="entry name" value="ANK_REPEAT"/>
    <property type="match status" value="6"/>
</dbReference>
<dbReference type="InParanoid" id="H3AGD7"/>
<dbReference type="OMA" id="QHHKITG"/>
<dbReference type="AlphaFoldDB" id="H3AGD7"/>
<evidence type="ECO:0000256" key="6">
    <source>
        <dbReference type="PROSITE-ProRule" id="PRU00023"/>
    </source>
</evidence>
<feature type="repeat" description="ANK" evidence="6">
    <location>
        <begin position="64"/>
        <end position="96"/>
    </location>
</feature>
<feature type="repeat" description="ANK" evidence="6">
    <location>
        <begin position="31"/>
        <end position="63"/>
    </location>
</feature>
<dbReference type="GO" id="GO:0016567">
    <property type="term" value="P:protein ubiquitination"/>
    <property type="evidence" value="ECO:0007669"/>
    <property type="project" value="UniProtKB-UniPathway"/>
</dbReference>
<dbReference type="EMBL" id="AFYH01207438">
    <property type="status" value="NOT_ANNOTATED_CDS"/>
    <property type="molecule type" value="Genomic_DNA"/>
</dbReference>